<dbReference type="AlphaFoldDB" id="A0A3E0H775"/>
<feature type="domain" description="ChrR-like cupin" evidence="1">
    <location>
        <begin position="124"/>
        <end position="224"/>
    </location>
</feature>
<evidence type="ECO:0000313" key="3">
    <source>
        <dbReference type="Proteomes" id="UP000256774"/>
    </source>
</evidence>
<organism evidence="2 3">
    <name type="scientific">Paraperlucidibaca baekdonensis</name>
    <dbReference type="NCBI Taxonomy" id="748120"/>
    <lineage>
        <taxon>Bacteria</taxon>
        <taxon>Pseudomonadati</taxon>
        <taxon>Pseudomonadota</taxon>
        <taxon>Gammaproteobacteria</taxon>
        <taxon>Moraxellales</taxon>
        <taxon>Moraxellaceae</taxon>
        <taxon>Paraperlucidibaca</taxon>
    </lineage>
</organism>
<accession>A0A3E0H775</accession>
<dbReference type="Gene3D" id="2.60.120.10">
    <property type="entry name" value="Jelly Rolls"/>
    <property type="match status" value="2"/>
</dbReference>
<dbReference type="SUPFAM" id="SSF51182">
    <property type="entry name" value="RmlC-like cupins"/>
    <property type="match status" value="2"/>
</dbReference>
<protein>
    <submittedName>
        <fullName evidence="2">ChrR-like anti-ECFsigma factor</fullName>
    </submittedName>
</protein>
<evidence type="ECO:0000313" key="2">
    <source>
        <dbReference type="EMBL" id="REH39107.1"/>
    </source>
</evidence>
<sequence>MTKSLTQPLIRADFSQREVCHAADAQWHVSPSGGVTRHMLDRVGGEVARATSVVRYAPGAQFPTHVHGGGEEIFVLEGIFSDEQGDYPAGSYLRNPPGSAHAPFSREGCTLLVKLWQFTKADDQSVRLNTHAMAWRQGMVEGLSVLPLHSCDGVDTALVKWAPNTQFNPHTHPGGEEIFVLEGVFRDEQGDYPAGSWLRNPRWSRHTPFTRDEGALIYVKVGHFDAPMLALPA</sequence>
<dbReference type="RefSeq" id="WP_245953026.1">
    <property type="nucleotide sequence ID" value="NZ_QUNR01000002.1"/>
</dbReference>
<name>A0A3E0H775_9GAMM</name>
<reference evidence="2 3" key="1">
    <citation type="submission" date="2018-08" db="EMBL/GenBank/DDBJ databases">
        <title>Genomic Encyclopedia of Type Strains, Phase IV (KMG-IV): sequencing the most valuable type-strain genomes for metagenomic binning, comparative biology and taxonomic classification.</title>
        <authorList>
            <person name="Goeker M."/>
        </authorList>
    </citation>
    <scope>NUCLEOTIDE SEQUENCE [LARGE SCALE GENOMIC DNA]</scope>
    <source>
        <strain evidence="2 3">DSM 26022</strain>
    </source>
</reference>
<dbReference type="Proteomes" id="UP000256774">
    <property type="component" value="Unassembled WGS sequence"/>
</dbReference>
<dbReference type="InterPro" id="IPR011051">
    <property type="entry name" value="RmlC_Cupin_sf"/>
</dbReference>
<dbReference type="InterPro" id="IPR025979">
    <property type="entry name" value="ChrR-like_cupin_dom"/>
</dbReference>
<dbReference type="EMBL" id="QUNR01000002">
    <property type="protein sequence ID" value="REH39107.1"/>
    <property type="molecule type" value="Genomic_DNA"/>
</dbReference>
<gene>
    <name evidence="2" type="ORF">DFR26_1287</name>
</gene>
<keyword evidence="3" id="KW-1185">Reference proteome</keyword>
<proteinExistence type="predicted"/>
<evidence type="ECO:0000259" key="1">
    <source>
        <dbReference type="Pfam" id="PF12973"/>
    </source>
</evidence>
<dbReference type="PANTHER" id="PTHR38599:SF1">
    <property type="entry name" value="CUPIN DOMAIN PROTEIN (AFU_ORTHOLOGUE AFUA_3G13620)"/>
    <property type="match status" value="1"/>
</dbReference>
<comment type="caution">
    <text evidence="2">The sequence shown here is derived from an EMBL/GenBank/DDBJ whole genome shotgun (WGS) entry which is preliminary data.</text>
</comment>
<dbReference type="PANTHER" id="PTHR38599">
    <property type="entry name" value="CUPIN DOMAIN PROTEIN (AFU_ORTHOLOGUE AFUA_3G13620)"/>
    <property type="match status" value="1"/>
</dbReference>
<dbReference type="Pfam" id="PF12973">
    <property type="entry name" value="Cupin_7"/>
    <property type="match status" value="2"/>
</dbReference>
<dbReference type="InterPro" id="IPR014710">
    <property type="entry name" value="RmlC-like_jellyroll"/>
</dbReference>
<feature type="domain" description="ChrR-like cupin" evidence="1">
    <location>
        <begin position="16"/>
        <end position="118"/>
    </location>
</feature>
<dbReference type="CDD" id="cd20303">
    <property type="entry name" value="cupin_ChrR_1"/>
    <property type="match status" value="2"/>
</dbReference>